<gene>
    <name evidence="2" type="ORF">EI545_15205</name>
</gene>
<accession>A0A3S8U949</accession>
<dbReference type="AlphaFoldDB" id="A0A3S8U949"/>
<dbReference type="SUPFAM" id="SSF51556">
    <property type="entry name" value="Metallo-dependent hydrolases"/>
    <property type="match status" value="1"/>
</dbReference>
<dbReference type="PANTHER" id="PTHR32027:SF0">
    <property type="entry name" value="CYTOSINE DEAMINASE"/>
    <property type="match status" value="1"/>
</dbReference>
<feature type="domain" description="Amidohydrolase 3" evidence="1">
    <location>
        <begin position="75"/>
        <end position="359"/>
    </location>
</feature>
<dbReference type="Pfam" id="PF07969">
    <property type="entry name" value="Amidohydro_3"/>
    <property type="match status" value="1"/>
</dbReference>
<dbReference type="GO" id="GO:0004131">
    <property type="term" value="F:cytosine deaminase activity"/>
    <property type="evidence" value="ECO:0007669"/>
    <property type="project" value="TreeGrafter"/>
</dbReference>
<sequence>MILQDVNLDGQTVRLTLAKGRIAAIEPTPGPATQTVLSLPVEPHVHLDKTGTISRCRPKAPGLFGAIEAMAQDKANWTAADLRNRITAGMDEAWAAGCRAIRSHIDWNEPAVPLAWDIAAEVAQAWAARMPLIRSSLSGIDLLGDPDIGAQIAARVAQDGQVLGAFIYRHPDLETRVPFVFDLAERFGLMLDFHVDEGLEVEATGLDLIVAEATRRGMGTRVLCGHACSLAIRPDADRAMDALARSGMALTVMPTTNLYLQDMTPGRSPRLRGLAPAQDLRAAGVPVLLGTDNVCDPFYPMGLHDPLESLRLATLAAHLAPGDWVDAITDAPARALGLAPQRLAVGEAADFLLLPAPDVLAALAHPGVPRQVIRGGALQT</sequence>
<dbReference type="Gene3D" id="3.20.20.140">
    <property type="entry name" value="Metal-dependent hydrolases"/>
    <property type="match status" value="1"/>
</dbReference>
<evidence type="ECO:0000259" key="1">
    <source>
        <dbReference type="Pfam" id="PF07969"/>
    </source>
</evidence>
<dbReference type="InterPro" id="IPR013108">
    <property type="entry name" value="Amidohydro_3"/>
</dbReference>
<dbReference type="RefSeq" id="WP_125326255.1">
    <property type="nucleotide sequence ID" value="NZ_CP034328.1"/>
</dbReference>
<dbReference type="Proteomes" id="UP000282002">
    <property type="component" value="Chromosome"/>
</dbReference>
<dbReference type="Gene3D" id="2.30.40.10">
    <property type="entry name" value="Urease, subunit C, domain 1"/>
    <property type="match status" value="1"/>
</dbReference>
<dbReference type="InterPro" id="IPR032466">
    <property type="entry name" value="Metal_Hydrolase"/>
</dbReference>
<keyword evidence="2" id="KW-0378">Hydrolase</keyword>
<evidence type="ECO:0000313" key="2">
    <source>
        <dbReference type="EMBL" id="AZL60060.1"/>
    </source>
</evidence>
<reference evidence="2 3" key="1">
    <citation type="submission" date="2018-12" db="EMBL/GenBank/DDBJ databases">
        <title>Complete genome sequencing of Tabrizicola sp. K13M18.</title>
        <authorList>
            <person name="Bae J.-W."/>
        </authorList>
    </citation>
    <scope>NUCLEOTIDE SEQUENCE [LARGE SCALE GENOMIC DNA]</scope>
    <source>
        <strain evidence="2 3">K13M18</strain>
    </source>
</reference>
<name>A0A3S8U949_9RHOB</name>
<protein>
    <submittedName>
        <fullName evidence="2">Amidohydrolase</fullName>
    </submittedName>
</protein>
<evidence type="ECO:0000313" key="3">
    <source>
        <dbReference type="Proteomes" id="UP000282002"/>
    </source>
</evidence>
<dbReference type="InterPro" id="IPR052349">
    <property type="entry name" value="Metallo-hydrolase_Enzymes"/>
</dbReference>
<dbReference type="KEGG" id="taw:EI545_15205"/>
<dbReference type="PANTHER" id="PTHR32027">
    <property type="entry name" value="CYTOSINE DEAMINASE"/>
    <property type="match status" value="1"/>
</dbReference>
<dbReference type="EMBL" id="CP034328">
    <property type="protein sequence ID" value="AZL60060.1"/>
    <property type="molecule type" value="Genomic_DNA"/>
</dbReference>
<keyword evidence="3" id="KW-1185">Reference proteome</keyword>
<dbReference type="GO" id="GO:0006209">
    <property type="term" value="P:cytosine catabolic process"/>
    <property type="evidence" value="ECO:0007669"/>
    <property type="project" value="TreeGrafter"/>
</dbReference>
<organism evidence="2 3">
    <name type="scientific">Tabrizicola piscis</name>
    <dbReference type="NCBI Taxonomy" id="2494374"/>
    <lineage>
        <taxon>Bacteria</taxon>
        <taxon>Pseudomonadati</taxon>
        <taxon>Pseudomonadota</taxon>
        <taxon>Alphaproteobacteria</taxon>
        <taxon>Rhodobacterales</taxon>
        <taxon>Paracoccaceae</taxon>
        <taxon>Tabrizicola</taxon>
    </lineage>
</organism>
<dbReference type="InterPro" id="IPR011059">
    <property type="entry name" value="Metal-dep_hydrolase_composite"/>
</dbReference>
<proteinExistence type="predicted"/>
<dbReference type="OrthoDB" id="9775759at2"/>
<dbReference type="GO" id="GO:0035888">
    <property type="term" value="F:isoguanine deaminase activity"/>
    <property type="evidence" value="ECO:0007669"/>
    <property type="project" value="TreeGrafter"/>
</dbReference>